<protein>
    <recommendedName>
        <fullName evidence="4">F-box domain-containing protein</fullName>
    </recommendedName>
</protein>
<comment type="caution">
    <text evidence="2">The sequence shown here is derived from an EMBL/GenBank/DDBJ whole genome shotgun (WGS) entry which is preliminary data.</text>
</comment>
<feature type="region of interest" description="Disordered" evidence="1">
    <location>
        <begin position="390"/>
        <end position="459"/>
    </location>
</feature>
<reference evidence="2" key="1">
    <citation type="journal article" date="2023" name="Mol. Phylogenet. Evol.">
        <title>Genome-scale phylogeny and comparative genomics of the fungal order Sordariales.</title>
        <authorList>
            <person name="Hensen N."/>
            <person name="Bonometti L."/>
            <person name="Westerberg I."/>
            <person name="Brannstrom I.O."/>
            <person name="Guillou S."/>
            <person name="Cros-Aarteil S."/>
            <person name="Calhoun S."/>
            <person name="Haridas S."/>
            <person name="Kuo A."/>
            <person name="Mondo S."/>
            <person name="Pangilinan J."/>
            <person name="Riley R."/>
            <person name="LaButti K."/>
            <person name="Andreopoulos B."/>
            <person name="Lipzen A."/>
            <person name="Chen C."/>
            <person name="Yan M."/>
            <person name="Daum C."/>
            <person name="Ng V."/>
            <person name="Clum A."/>
            <person name="Steindorff A."/>
            <person name="Ohm R.A."/>
            <person name="Martin F."/>
            <person name="Silar P."/>
            <person name="Natvig D.O."/>
            <person name="Lalanne C."/>
            <person name="Gautier V."/>
            <person name="Ament-Velasquez S.L."/>
            <person name="Kruys A."/>
            <person name="Hutchinson M.I."/>
            <person name="Powell A.J."/>
            <person name="Barry K."/>
            <person name="Miller A.N."/>
            <person name="Grigoriev I.V."/>
            <person name="Debuchy R."/>
            <person name="Gladieux P."/>
            <person name="Hiltunen Thoren M."/>
            <person name="Johannesson H."/>
        </authorList>
    </citation>
    <scope>NUCLEOTIDE SEQUENCE</scope>
    <source>
        <strain evidence="2">CBS 757.83</strain>
    </source>
</reference>
<evidence type="ECO:0008006" key="4">
    <source>
        <dbReference type="Google" id="ProtNLM"/>
    </source>
</evidence>
<proteinExistence type="predicted"/>
<feature type="compositionally biased region" description="Gly residues" evidence="1">
    <location>
        <begin position="846"/>
        <end position="855"/>
    </location>
</feature>
<dbReference type="EMBL" id="MU863629">
    <property type="protein sequence ID" value="KAK4103094.1"/>
    <property type="molecule type" value="Genomic_DNA"/>
</dbReference>
<feature type="region of interest" description="Disordered" evidence="1">
    <location>
        <begin position="729"/>
        <end position="894"/>
    </location>
</feature>
<keyword evidence="3" id="KW-1185">Reference proteome</keyword>
<dbReference type="AlphaFoldDB" id="A0AAN6T3U2"/>
<feature type="compositionally biased region" description="Polar residues" evidence="1">
    <location>
        <begin position="440"/>
        <end position="450"/>
    </location>
</feature>
<feature type="compositionally biased region" description="Acidic residues" evidence="1">
    <location>
        <begin position="876"/>
        <end position="889"/>
    </location>
</feature>
<accession>A0AAN6T3U2</accession>
<evidence type="ECO:0000313" key="2">
    <source>
        <dbReference type="EMBL" id="KAK4103094.1"/>
    </source>
</evidence>
<evidence type="ECO:0000256" key="1">
    <source>
        <dbReference type="SAM" id="MobiDB-lite"/>
    </source>
</evidence>
<name>A0AAN6T3U2_9PEZI</name>
<reference evidence="2" key="2">
    <citation type="submission" date="2023-05" db="EMBL/GenBank/DDBJ databases">
        <authorList>
            <consortium name="Lawrence Berkeley National Laboratory"/>
            <person name="Steindorff A."/>
            <person name="Hensen N."/>
            <person name="Bonometti L."/>
            <person name="Westerberg I."/>
            <person name="Brannstrom I.O."/>
            <person name="Guillou S."/>
            <person name="Cros-Aarteil S."/>
            <person name="Calhoun S."/>
            <person name="Haridas S."/>
            <person name="Kuo A."/>
            <person name="Mondo S."/>
            <person name="Pangilinan J."/>
            <person name="Riley R."/>
            <person name="Labutti K."/>
            <person name="Andreopoulos B."/>
            <person name="Lipzen A."/>
            <person name="Chen C."/>
            <person name="Yanf M."/>
            <person name="Daum C."/>
            <person name="Ng V."/>
            <person name="Clum A."/>
            <person name="Ohm R."/>
            <person name="Martin F."/>
            <person name="Silar P."/>
            <person name="Natvig D."/>
            <person name="Lalanne C."/>
            <person name="Gautier V."/>
            <person name="Ament-Velasquez S.L."/>
            <person name="Kruys A."/>
            <person name="Hutchinson M.I."/>
            <person name="Powell A.J."/>
            <person name="Barry K."/>
            <person name="Miller A.N."/>
            <person name="Grigoriev I.V."/>
            <person name="Debuchy R."/>
            <person name="Gladieux P."/>
            <person name="Thoren M.H."/>
            <person name="Johannesson H."/>
        </authorList>
    </citation>
    <scope>NUCLEOTIDE SEQUENCE</scope>
    <source>
        <strain evidence="2">CBS 757.83</strain>
    </source>
</reference>
<gene>
    <name evidence="2" type="ORF">N658DRAFT_565543</name>
</gene>
<feature type="compositionally biased region" description="Polar residues" evidence="1">
    <location>
        <begin position="412"/>
        <end position="431"/>
    </location>
</feature>
<feature type="compositionally biased region" description="Acidic residues" evidence="1">
    <location>
        <begin position="764"/>
        <end position="793"/>
    </location>
</feature>
<feature type="compositionally biased region" description="Gly residues" evidence="1">
    <location>
        <begin position="746"/>
        <end position="757"/>
    </location>
</feature>
<evidence type="ECO:0000313" key="3">
    <source>
        <dbReference type="Proteomes" id="UP001305647"/>
    </source>
</evidence>
<feature type="compositionally biased region" description="Acidic residues" evidence="1">
    <location>
        <begin position="830"/>
        <end position="845"/>
    </location>
</feature>
<dbReference type="Proteomes" id="UP001305647">
    <property type="component" value="Unassembled WGS sequence"/>
</dbReference>
<organism evidence="2 3">
    <name type="scientific">Parathielavia hyrcaniae</name>
    <dbReference type="NCBI Taxonomy" id="113614"/>
    <lineage>
        <taxon>Eukaryota</taxon>
        <taxon>Fungi</taxon>
        <taxon>Dikarya</taxon>
        <taxon>Ascomycota</taxon>
        <taxon>Pezizomycotina</taxon>
        <taxon>Sordariomycetes</taxon>
        <taxon>Sordariomycetidae</taxon>
        <taxon>Sordariales</taxon>
        <taxon>Chaetomiaceae</taxon>
        <taxon>Parathielavia</taxon>
    </lineage>
</organism>
<sequence length="921" mass="98814">MNSPTSAAGLAEEWTGRVVSKRVKERGQKCHTAYPRKRPLTLLELPVDILQLVVKEITHTNDLTALALVNSALYNLAVPHIYSRFDIVWPDGQIGTSESKSVDALTYGLSTLCLGSAFARTLSNNFPSNTLQPSKLVDNDHAKYTRKFSLGNGPSEWVADYAVHKESGKMLGTLVASAITRMRNLETFVWDMPTGVLSRVFEALASLAHQPDSGGNLSRIWVRWHDNSQRLGETGVLNPDDIVNGTALVPQGSQLTPVGIKLPPKASHPPPRPPVGYSEYHCEYPTFSVLPALKSLAVLDIDEVGYLDELAVLIERSKDTLQELRVGISAKAANRAFAQTWDGPDLQQIDHQARWAGASTIGDRRLGGVLGVLVAKIYDIRKRRPQDHSAIPALADESSPPVNIPVPVTAPEQMNESSEAQQVNGTDTPLQPDTLAKPQGMSQDPKSTEASAGERKRREGKLRLHTVELERIVLSLQVCRSAIDWSVLTTLTLLDCAQHDNLWKMLRKQFQPTPAGAALGTGSKPAPANAPMQYHLALKAIHTDTTTMSLLNFVKETLAPNTLEVLFLQDRRRSTGPRPSLDAIFKSAIKRHAASLRKLLLDSSAKPTGDNVRWRQWALTTDVLLYVTSGRVKNLRELAVSMQYKDWHTFLQRLPNIPQLRSLHIPYLADHPAGGSCDPRDLALSIVDIVALRLEIRLCYVGIGAKCFEILETREGVAKVGGDVKSEVGGGGGNEASLPATPAGGVANGVHGGGGVEAGLNGAEPEDEDDSDSDSESESDEVESDEEGEEEGGENAAVGDAIDAGEVGEEEGGVNGDETWDNSPTTATSDPDETQSESEDGDGGGEGDGTAGAGAGVAAAGSGPAVGGGNSHGVEGEGEGEEEEEEDGFVEPGCGGVKLNLREILFYDDKVAIFKARHGRL</sequence>